<reference evidence="8" key="2">
    <citation type="submission" date="2017-12" db="EMBL/GenBank/DDBJ databases">
        <title>Genome sequence of the Bar-tailed Godwit (Limosa lapponica baueri).</title>
        <authorList>
            <person name="Lima N.C.B."/>
            <person name="Parody-Merino A.M."/>
            <person name="Battley P.F."/>
            <person name="Fidler A.E."/>
            <person name="Prosdocimi F."/>
        </authorList>
    </citation>
    <scope>NUCLEOTIDE SEQUENCE [LARGE SCALE GENOMIC DNA]</scope>
</reference>
<dbReference type="SUPFAM" id="SSF47576">
    <property type="entry name" value="Calponin-homology domain, CH-domain"/>
    <property type="match status" value="1"/>
</dbReference>
<keyword evidence="5" id="KW-0472">Membrane</keyword>
<evidence type="ECO:0000313" key="8">
    <source>
        <dbReference type="Proteomes" id="UP000233556"/>
    </source>
</evidence>
<dbReference type="GO" id="GO:0034993">
    <property type="term" value="C:meiotic nuclear membrane microtubule tethering complex"/>
    <property type="evidence" value="ECO:0007669"/>
    <property type="project" value="TreeGrafter"/>
</dbReference>
<proteinExistence type="predicted"/>
<keyword evidence="4" id="KW-1133">Transmembrane helix</keyword>
<evidence type="ECO:0000256" key="3">
    <source>
        <dbReference type="ARBA" id="ARBA00022737"/>
    </source>
</evidence>
<dbReference type="Proteomes" id="UP000233556">
    <property type="component" value="Unassembled WGS sequence"/>
</dbReference>
<dbReference type="GO" id="GO:0005737">
    <property type="term" value="C:cytoplasm"/>
    <property type="evidence" value="ECO:0007669"/>
    <property type="project" value="TreeGrafter"/>
</dbReference>
<dbReference type="InterPro" id="IPR036872">
    <property type="entry name" value="CH_dom_sf"/>
</dbReference>
<protein>
    <recommendedName>
        <fullName evidence="6">Calponin-homology (CH) domain-containing protein</fullName>
    </recommendedName>
</protein>
<dbReference type="Pfam" id="PF00307">
    <property type="entry name" value="CH"/>
    <property type="match status" value="1"/>
</dbReference>
<dbReference type="GO" id="GO:0051015">
    <property type="term" value="F:actin filament binding"/>
    <property type="evidence" value="ECO:0007669"/>
    <property type="project" value="TreeGrafter"/>
</dbReference>
<comment type="subcellular location">
    <subcellularLocation>
        <location evidence="1">Membrane</location>
    </subcellularLocation>
</comment>
<evidence type="ECO:0000256" key="4">
    <source>
        <dbReference type="ARBA" id="ARBA00022989"/>
    </source>
</evidence>
<keyword evidence="3" id="KW-0677">Repeat</keyword>
<keyword evidence="8" id="KW-1185">Reference proteome</keyword>
<evidence type="ECO:0000259" key="6">
    <source>
        <dbReference type="PROSITE" id="PS50021"/>
    </source>
</evidence>
<evidence type="ECO:0000256" key="1">
    <source>
        <dbReference type="ARBA" id="ARBA00004370"/>
    </source>
</evidence>
<dbReference type="AlphaFoldDB" id="A0A2I0SZT2"/>
<gene>
    <name evidence="7" type="ORF">llap_22645</name>
</gene>
<dbReference type="PANTHER" id="PTHR47535">
    <property type="entry name" value="MUSCLE-SPECIFIC PROTEIN 300 KDA, ISOFORM G"/>
    <property type="match status" value="1"/>
</dbReference>
<dbReference type="EMBL" id="KZ532276">
    <property type="protein sequence ID" value="PKU27051.1"/>
    <property type="molecule type" value="Genomic_DNA"/>
</dbReference>
<dbReference type="GO" id="GO:0007097">
    <property type="term" value="P:nuclear migration"/>
    <property type="evidence" value="ECO:0007669"/>
    <property type="project" value="TreeGrafter"/>
</dbReference>
<dbReference type="Gene3D" id="1.10.418.10">
    <property type="entry name" value="Calponin-like domain"/>
    <property type="match status" value="1"/>
</dbReference>
<reference evidence="8" key="1">
    <citation type="submission" date="2017-11" db="EMBL/GenBank/DDBJ databases">
        <authorList>
            <person name="Lima N.C."/>
            <person name="Parody-Merino A.M."/>
            <person name="Battley P.F."/>
            <person name="Fidler A.E."/>
            <person name="Prosdocimi F."/>
        </authorList>
    </citation>
    <scope>NUCLEOTIDE SEQUENCE [LARGE SCALE GENOMIC DNA]</scope>
</reference>
<dbReference type="PANTHER" id="PTHR47535:SF9">
    <property type="entry name" value="CALPONIN-HOMOLOGY (CH) DOMAIN-CONTAINING PROTEIN"/>
    <property type="match status" value="1"/>
</dbReference>
<name>A0A2I0SZT2_LIMLA</name>
<evidence type="ECO:0000313" key="7">
    <source>
        <dbReference type="EMBL" id="PKU27051.1"/>
    </source>
</evidence>
<sequence>MDQVRGRSNRENLEEAFTIAEAELGIPRLLDPEDVDVDKPDEKSVMTYVAQFLKYYPDPHHTVTDVQENDVMHWFCTRMAILSDAK</sequence>
<evidence type="ECO:0000256" key="2">
    <source>
        <dbReference type="ARBA" id="ARBA00022692"/>
    </source>
</evidence>
<dbReference type="InterPro" id="IPR001715">
    <property type="entry name" value="CH_dom"/>
</dbReference>
<feature type="domain" description="Calponin-homology (CH)" evidence="6">
    <location>
        <begin position="1"/>
        <end position="57"/>
    </location>
</feature>
<dbReference type="OrthoDB" id="18853at2759"/>
<evidence type="ECO:0000256" key="5">
    <source>
        <dbReference type="ARBA" id="ARBA00023136"/>
    </source>
</evidence>
<dbReference type="GO" id="GO:0005640">
    <property type="term" value="C:nuclear outer membrane"/>
    <property type="evidence" value="ECO:0007669"/>
    <property type="project" value="TreeGrafter"/>
</dbReference>
<keyword evidence="2" id="KW-0812">Transmembrane</keyword>
<accession>A0A2I0SZT2</accession>
<dbReference type="InterPro" id="IPR052403">
    <property type="entry name" value="LINC-complex_assoc"/>
</dbReference>
<dbReference type="PROSITE" id="PS50021">
    <property type="entry name" value="CH"/>
    <property type="match status" value="1"/>
</dbReference>
<organism evidence="7 8">
    <name type="scientific">Limosa lapponica baueri</name>
    <dbReference type="NCBI Taxonomy" id="1758121"/>
    <lineage>
        <taxon>Eukaryota</taxon>
        <taxon>Metazoa</taxon>
        <taxon>Chordata</taxon>
        <taxon>Craniata</taxon>
        <taxon>Vertebrata</taxon>
        <taxon>Euteleostomi</taxon>
        <taxon>Archelosauria</taxon>
        <taxon>Archosauria</taxon>
        <taxon>Dinosauria</taxon>
        <taxon>Saurischia</taxon>
        <taxon>Theropoda</taxon>
        <taxon>Coelurosauria</taxon>
        <taxon>Aves</taxon>
        <taxon>Neognathae</taxon>
        <taxon>Neoaves</taxon>
        <taxon>Charadriiformes</taxon>
        <taxon>Scolopacidae</taxon>
        <taxon>Limosa</taxon>
    </lineage>
</organism>